<comment type="catalytic activity">
    <reaction evidence="16">
        <text>D-xylose(out) + 2 Na(+)(out) = D-xylose(in) + 2 Na(+)(in)</text>
        <dbReference type="Rhea" id="RHEA:73367"/>
        <dbReference type="ChEBI" id="CHEBI:29101"/>
        <dbReference type="ChEBI" id="CHEBI:53455"/>
    </reaction>
</comment>
<evidence type="ECO:0000256" key="10">
    <source>
        <dbReference type="ARBA" id="ARBA00023065"/>
    </source>
</evidence>
<keyword evidence="6" id="KW-0053">Apoptosis</keyword>
<feature type="transmembrane region" description="Helical" evidence="22">
    <location>
        <begin position="345"/>
        <end position="369"/>
    </location>
</feature>
<evidence type="ECO:0000256" key="16">
    <source>
        <dbReference type="ARBA" id="ARBA00036976"/>
    </source>
</evidence>
<evidence type="ECO:0000256" key="22">
    <source>
        <dbReference type="SAM" id="Phobius"/>
    </source>
</evidence>
<evidence type="ECO:0000256" key="20">
    <source>
        <dbReference type="ARBA" id="ARBA00045715"/>
    </source>
</evidence>
<evidence type="ECO:0000256" key="2">
    <source>
        <dbReference type="ARBA" id="ARBA00006434"/>
    </source>
</evidence>
<feature type="transmembrane region" description="Helical" evidence="22">
    <location>
        <begin position="376"/>
        <end position="394"/>
    </location>
</feature>
<keyword evidence="4" id="KW-1003">Cell membrane</keyword>
<protein>
    <recommendedName>
        <fullName evidence="17">Sodium/myo-inositol cotransporter 2</fullName>
    </recommendedName>
    <alternativeName>
        <fullName evidence="19">Sodium/myo-inositol transporter 2</fullName>
    </alternativeName>
    <alternativeName>
        <fullName evidence="18">Solute carrier family 5 member 11</fullName>
    </alternativeName>
</protein>
<feature type="transmembrane region" description="Helical" evidence="22">
    <location>
        <begin position="273"/>
        <end position="293"/>
    </location>
</feature>
<keyword evidence="9" id="KW-0915">Sodium</keyword>
<dbReference type="EMBL" id="CP111023">
    <property type="protein sequence ID" value="WAR21619.1"/>
    <property type="molecule type" value="Genomic_DNA"/>
</dbReference>
<accession>A0ABY7FL76</accession>
<evidence type="ECO:0000256" key="7">
    <source>
        <dbReference type="ARBA" id="ARBA00022847"/>
    </source>
</evidence>
<evidence type="ECO:0000256" key="3">
    <source>
        <dbReference type="ARBA" id="ARBA00022448"/>
    </source>
</evidence>
<comment type="catalytic activity">
    <reaction evidence="14">
        <text>D-glucose(out) + 2 Na(+)(out) = D-glucose(in) + 2 Na(+)(in)</text>
        <dbReference type="Rhea" id="RHEA:70495"/>
        <dbReference type="ChEBI" id="CHEBI:4167"/>
        <dbReference type="ChEBI" id="CHEBI:29101"/>
    </reaction>
</comment>
<evidence type="ECO:0000256" key="11">
    <source>
        <dbReference type="ARBA" id="ARBA00023136"/>
    </source>
</evidence>
<comment type="function">
    <text evidence="20">Involved in the sodium-dependent cotransport of myo-inositol (MI) with a Na(+):MI stoichiometry of 2:1. Exclusively responsible for apical MI transport and absorption in intestine. Can also transport D-chiro-inositol (DCI) but not L-fucose. Exhibits stereospecific cotransport of both D-glucose and D-xylose. May induce apoptosis through the TNF-alpha, PDCD1 pathway. May play a role in the regulation of MI concentration in serum, involving reabsorption in at least the proximal tubule of the kidney.</text>
</comment>
<feature type="transmembrane region" description="Helical" evidence="22">
    <location>
        <begin position="12"/>
        <end position="31"/>
    </location>
</feature>
<comment type="catalytic activity">
    <reaction evidence="15">
        <text>1D-chiro-inositol(out) + 2 Na(+)(out) = 1D-chiro-inositol(in) + 2 Na(+)(in)</text>
        <dbReference type="Rhea" id="RHEA:73315"/>
        <dbReference type="ChEBI" id="CHEBI:27372"/>
        <dbReference type="ChEBI" id="CHEBI:29101"/>
    </reaction>
</comment>
<feature type="transmembrane region" description="Helical" evidence="22">
    <location>
        <begin position="100"/>
        <end position="128"/>
    </location>
</feature>
<evidence type="ECO:0000256" key="9">
    <source>
        <dbReference type="ARBA" id="ARBA00023053"/>
    </source>
</evidence>
<gene>
    <name evidence="23" type="ORF">MAR_015593</name>
</gene>
<dbReference type="Proteomes" id="UP001164746">
    <property type="component" value="Chromosome 12"/>
</dbReference>
<keyword evidence="12" id="KW-0739">Sodium transport</keyword>
<reference evidence="23" key="1">
    <citation type="submission" date="2022-11" db="EMBL/GenBank/DDBJ databases">
        <title>Centuries of genome instability and evolution in soft-shell clam transmissible cancer (bioRxiv).</title>
        <authorList>
            <person name="Hart S.F.M."/>
            <person name="Yonemitsu M.A."/>
            <person name="Giersch R.M."/>
            <person name="Beal B.F."/>
            <person name="Arriagada G."/>
            <person name="Davis B.W."/>
            <person name="Ostrander E.A."/>
            <person name="Goff S.P."/>
            <person name="Metzger M.J."/>
        </authorList>
    </citation>
    <scope>NUCLEOTIDE SEQUENCE</scope>
    <source>
        <strain evidence="23">MELC-2E11</strain>
        <tissue evidence="23">Siphon/mantle</tissue>
    </source>
</reference>
<evidence type="ECO:0000256" key="4">
    <source>
        <dbReference type="ARBA" id="ARBA00022475"/>
    </source>
</evidence>
<evidence type="ECO:0000256" key="21">
    <source>
        <dbReference type="RuleBase" id="RU362091"/>
    </source>
</evidence>
<dbReference type="Gene3D" id="1.20.1730.10">
    <property type="entry name" value="Sodium/glucose cotransporter"/>
    <property type="match status" value="2"/>
</dbReference>
<keyword evidence="3" id="KW-0813">Transport</keyword>
<keyword evidence="8 22" id="KW-1133">Transmembrane helix</keyword>
<dbReference type="PANTHER" id="PTHR11819:SF171">
    <property type="entry name" value="SODIUM_MYO-INOSITOL COTRANSPORTER 2"/>
    <property type="match status" value="1"/>
</dbReference>
<evidence type="ECO:0000256" key="17">
    <source>
        <dbReference type="ARBA" id="ARBA00039861"/>
    </source>
</evidence>
<evidence type="ECO:0000313" key="24">
    <source>
        <dbReference type="Proteomes" id="UP001164746"/>
    </source>
</evidence>
<keyword evidence="7" id="KW-0769">Symport</keyword>
<evidence type="ECO:0000256" key="12">
    <source>
        <dbReference type="ARBA" id="ARBA00023201"/>
    </source>
</evidence>
<feature type="transmembrane region" description="Helical" evidence="22">
    <location>
        <begin position="166"/>
        <end position="184"/>
    </location>
</feature>
<name>A0ABY7FL76_MYAAR</name>
<evidence type="ECO:0000256" key="18">
    <source>
        <dbReference type="ARBA" id="ARBA00042834"/>
    </source>
</evidence>
<evidence type="ECO:0000256" key="8">
    <source>
        <dbReference type="ARBA" id="ARBA00022989"/>
    </source>
</evidence>
<dbReference type="NCBIfam" id="TIGR00813">
    <property type="entry name" value="sss"/>
    <property type="match status" value="1"/>
</dbReference>
<evidence type="ECO:0000313" key="23">
    <source>
        <dbReference type="EMBL" id="WAR21619.1"/>
    </source>
</evidence>
<evidence type="ECO:0000256" key="13">
    <source>
        <dbReference type="ARBA" id="ARBA00036654"/>
    </source>
</evidence>
<keyword evidence="24" id="KW-1185">Reference proteome</keyword>
<dbReference type="InterPro" id="IPR001734">
    <property type="entry name" value="Na/solute_symporter"/>
</dbReference>
<keyword evidence="5 22" id="KW-0812">Transmembrane</keyword>
<comment type="similarity">
    <text evidence="2 21">Belongs to the sodium:solute symporter (SSF) (TC 2.A.21) family.</text>
</comment>
<dbReference type="InterPro" id="IPR038377">
    <property type="entry name" value="Na/Glc_symporter_sf"/>
</dbReference>
<proteinExistence type="inferred from homology"/>
<sequence length="503" mass="55645">MADTALTHWADILTIILYFVFVLAVGIWVGASLFGSNIGSEHFIGLAGSGAANGIVFVLFEWIPALLVQLLSWFFLPVFISAGVYTLPEYMERRFGRGRLRIYLSVLALFLHIVNRLSATIFSGAIYIQLAFRWNMYPSIVGILLITGIFTIFDAFHVLRGMDADFPWPTMILQAGVASAWYWICDQIMVQRCLAARNISHAKSGTLLGGYLKILPLFIMIIPGMISRILYPDEVACADPETCLKVCDNAAGCSNIAYPKLVLELLPKGARGLIMAVMLSAIVTSLTSIFNSSSTVFTMDIWRRFRPAAKQKELLLVGRLYIIALCGLTIAWIPVVKAAQGGQLFQYIVVIEGFITAPLPILFALVVFWDRTSEQGAFYSILIANVLGLARFVLEAVYPVPNCGEPDTRPGTTWSTRIKPGVIDKLNEDGLVMKEVSVDFQNSDTEDCSQATENNELLENGNAIEQVAIMKSNRLRDFLRNVCGVTEGDDNVSVEINVKDRLK</sequence>
<evidence type="ECO:0000256" key="15">
    <source>
        <dbReference type="ARBA" id="ARBA00036849"/>
    </source>
</evidence>
<feature type="transmembrane region" description="Helical" evidence="22">
    <location>
        <begin position="43"/>
        <end position="63"/>
    </location>
</feature>
<comment type="catalytic activity">
    <reaction evidence="13">
        <text>myo-inositol(out) + 2 Na(+)(out) = myo-inositol(in) + 2 Na(+)(in)</text>
        <dbReference type="Rhea" id="RHEA:72987"/>
        <dbReference type="ChEBI" id="CHEBI:17268"/>
        <dbReference type="ChEBI" id="CHEBI:29101"/>
    </reaction>
</comment>
<comment type="subcellular location">
    <subcellularLocation>
        <location evidence="1">Apical cell membrane</location>
        <topology evidence="1">Multi-pass membrane protein</topology>
    </subcellularLocation>
</comment>
<dbReference type="PANTHER" id="PTHR11819">
    <property type="entry name" value="SOLUTE CARRIER FAMILY 5"/>
    <property type="match status" value="1"/>
</dbReference>
<feature type="transmembrane region" description="Helical" evidence="22">
    <location>
        <begin position="314"/>
        <end position="333"/>
    </location>
</feature>
<feature type="transmembrane region" description="Helical" evidence="22">
    <location>
        <begin position="70"/>
        <end position="88"/>
    </location>
</feature>
<evidence type="ECO:0000256" key="14">
    <source>
        <dbReference type="ARBA" id="ARBA00036672"/>
    </source>
</evidence>
<feature type="transmembrane region" description="Helical" evidence="22">
    <location>
        <begin position="205"/>
        <end position="226"/>
    </location>
</feature>
<evidence type="ECO:0000256" key="1">
    <source>
        <dbReference type="ARBA" id="ARBA00004424"/>
    </source>
</evidence>
<evidence type="ECO:0000256" key="6">
    <source>
        <dbReference type="ARBA" id="ARBA00022703"/>
    </source>
</evidence>
<dbReference type="PROSITE" id="PS50283">
    <property type="entry name" value="NA_SOLUT_SYMP_3"/>
    <property type="match status" value="1"/>
</dbReference>
<feature type="transmembrane region" description="Helical" evidence="22">
    <location>
        <begin position="140"/>
        <end position="160"/>
    </location>
</feature>
<organism evidence="23 24">
    <name type="scientific">Mya arenaria</name>
    <name type="common">Soft-shell clam</name>
    <dbReference type="NCBI Taxonomy" id="6604"/>
    <lineage>
        <taxon>Eukaryota</taxon>
        <taxon>Metazoa</taxon>
        <taxon>Spiralia</taxon>
        <taxon>Lophotrochozoa</taxon>
        <taxon>Mollusca</taxon>
        <taxon>Bivalvia</taxon>
        <taxon>Autobranchia</taxon>
        <taxon>Heteroconchia</taxon>
        <taxon>Euheterodonta</taxon>
        <taxon>Imparidentia</taxon>
        <taxon>Neoheterodontei</taxon>
        <taxon>Myida</taxon>
        <taxon>Myoidea</taxon>
        <taxon>Myidae</taxon>
        <taxon>Mya</taxon>
    </lineage>
</organism>
<dbReference type="Pfam" id="PF00474">
    <property type="entry name" value="SSF"/>
    <property type="match status" value="2"/>
</dbReference>
<evidence type="ECO:0000256" key="5">
    <source>
        <dbReference type="ARBA" id="ARBA00022692"/>
    </source>
</evidence>
<keyword evidence="10" id="KW-0406">Ion transport</keyword>
<evidence type="ECO:0000256" key="19">
    <source>
        <dbReference type="ARBA" id="ARBA00043206"/>
    </source>
</evidence>
<keyword evidence="11 22" id="KW-0472">Membrane</keyword>